<dbReference type="CDD" id="cd16841">
    <property type="entry name" value="RraA_family"/>
    <property type="match status" value="1"/>
</dbReference>
<comment type="cofactor">
    <cofactor evidence="5">
        <name>Mg(2+)</name>
        <dbReference type="ChEBI" id="CHEBI:18420"/>
    </cofactor>
</comment>
<evidence type="ECO:0000313" key="6">
    <source>
        <dbReference type="EMBL" id="MBB3929671.1"/>
    </source>
</evidence>
<evidence type="ECO:0000256" key="4">
    <source>
        <dbReference type="ARBA" id="ARBA00030169"/>
    </source>
</evidence>
<comment type="cofactor">
    <cofactor evidence="1">
        <name>a divalent metal cation</name>
        <dbReference type="ChEBI" id="CHEBI:60240"/>
    </cofactor>
</comment>
<dbReference type="PANTHER" id="PTHR33254">
    <property type="entry name" value="4-HYDROXY-4-METHYL-2-OXOGLUTARATE ALDOLASE 3-RELATED"/>
    <property type="match status" value="1"/>
</dbReference>
<evidence type="ECO:0000256" key="2">
    <source>
        <dbReference type="ARBA" id="ARBA00016549"/>
    </source>
</evidence>
<dbReference type="InterPro" id="IPR036704">
    <property type="entry name" value="RraA/RraA-like_sf"/>
</dbReference>
<feature type="binding site" evidence="5">
    <location>
        <begin position="101"/>
        <end position="104"/>
    </location>
    <ligand>
        <name>substrate</name>
    </ligand>
</feature>
<organism evidence="6 7">
    <name type="scientific">Kaistia hirudinis</name>
    <dbReference type="NCBI Taxonomy" id="1293440"/>
    <lineage>
        <taxon>Bacteria</taxon>
        <taxon>Pseudomonadati</taxon>
        <taxon>Pseudomonadota</taxon>
        <taxon>Alphaproteobacteria</taxon>
        <taxon>Hyphomicrobiales</taxon>
        <taxon>Kaistiaceae</taxon>
        <taxon>Kaistia</taxon>
    </lineage>
</organism>
<reference evidence="6 7" key="1">
    <citation type="submission" date="2020-08" db="EMBL/GenBank/DDBJ databases">
        <title>Genomic Encyclopedia of Type Strains, Phase IV (KMG-IV): sequencing the most valuable type-strain genomes for metagenomic binning, comparative biology and taxonomic classification.</title>
        <authorList>
            <person name="Goeker M."/>
        </authorList>
    </citation>
    <scope>NUCLEOTIDE SEQUENCE [LARGE SCALE GENOMIC DNA]</scope>
    <source>
        <strain evidence="6 7">DSM 25966</strain>
    </source>
</reference>
<dbReference type="Gene3D" id="3.50.30.40">
    <property type="entry name" value="Ribonuclease E inhibitor RraA/RraA-like"/>
    <property type="match status" value="1"/>
</dbReference>
<proteinExistence type="predicted"/>
<dbReference type="PANTHER" id="PTHR33254:SF4">
    <property type="entry name" value="4-HYDROXY-4-METHYL-2-OXOGLUTARATE ALDOLASE 3-RELATED"/>
    <property type="match status" value="1"/>
</dbReference>
<keyword evidence="6" id="KW-0456">Lyase</keyword>
<comment type="caution">
    <text evidence="6">The sequence shown here is derived from an EMBL/GenBank/DDBJ whole genome shotgun (WGS) entry which is preliminary data.</text>
</comment>
<sequence>MIKDPPVLTIRRKFDRPDAAELAALAGVPTGFVVDTMGGRGGLDYRIKPMIPLAGPVLGVAVTCDCGPADNLALFGALAISGPGDVLVAATDGFTATAVTGDLLLGMAKNRGVTAFVTDGLIRDLVGIRAVGLPTFAAGLTPNSPARSGPGTVGLPIVVGGVPVASGDIIVGDEDGVVVIPRRRAGEVIARLEAVKAAEASLDAKVKAGLTLPDFVQAVLDSDRVVEVE</sequence>
<dbReference type="GO" id="GO:0046872">
    <property type="term" value="F:metal ion binding"/>
    <property type="evidence" value="ECO:0007669"/>
    <property type="project" value="UniProtKB-KW"/>
</dbReference>
<dbReference type="EMBL" id="JACIDS010000001">
    <property type="protein sequence ID" value="MBB3929671.1"/>
    <property type="molecule type" value="Genomic_DNA"/>
</dbReference>
<feature type="binding site" evidence="5">
    <location>
        <position position="124"/>
    </location>
    <ligand>
        <name>Mg(2+)</name>
        <dbReference type="ChEBI" id="CHEBI:18420"/>
    </ligand>
</feature>
<keyword evidence="7" id="KW-1185">Reference proteome</keyword>
<evidence type="ECO:0000256" key="5">
    <source>
        <dbReference type="PIRSR" id="PIRSR605493-1"/>
    </source>
</evidence>
<dbReference type="AlphaFoldDB" id="A0A840AL83"/>
<dbReference type="SUPFAM" id="SSF89562">
    <property type="entry name" value="RraA-like"/>
    <property type="match status" value="1"/>
</dbReference>
<name>A0A840AL83_9HYPH</name>
<accession>A0A840AL83</accession>
<dbReference type="Pfam" id="PF03737">
    <property type="entry name" value="RraA-like"/>
    <property type="match status" value="1"/>
</dbReference>
<gene>
    <name evidence="6" type="ORF">GGR25_000690</name>
</gene>
<dbReference type="InterPro" id="IPR005493">
    <property type="entry name" value="RraA/RraA-like"/>
</dbReference>
<evidence type="ECO:0000256" key="1">
    <source>
        <dbReference type="ARBA" id="ARBA00001968"/>
    </source>
</evidence>
<keyword evidence="5" id="KW-0460">Magnesium</keyword>
<evidence type="ECO:0000313" key="7">
    <source>
        <dbReference type="Proteomes" id="UP000553963"/>
    </source>
</evidence>
<feature type="binding site" evidence="5">
    <location>
        <position position="123"/>
    </location>
    <ligand>
        <name>substrate</name>
    </ligand>
</feature>
<dbReference type="GO" id="GO:0016829">
    <property type="term" value="F:lyase activity"/>
    <property type="evidence" value="ECO:0007669"/>
    <property type="project" value="UniProtKB-KW"/>
</dbReference>
<evidence type="ECO:0000256" key="3">
    <source>
        <dbReference type="ARBA" id="ARBA00029596"/>
    </source>
</evidence>
<dbReference type="RefSeq" id="WP_183397304.1">
    <property type="nucleotide sequence ID" value="NZ_JACIDS010000001.1"/>
</dbReference>
<dbReference type="Proteomes" id="UP000553963">
    <property type="component" value="Unassembled WGS sequence"/>
</dbReference>
<protein>
    <recommendedName>
        <fullName evidence="2">Putative 4-hydroxy-4-methyl-2-oxoglutarate aldolase</fullName>
    </recommendedName>
    <alternativeName>
        <fullName evidence="3">Regulator of ribonuclease activity homolog</fullName>
    </alternativeName>
    <alternativeName>
        <fullName evidence="4">RraA-like protein</fullName>
    </alternativeName>
</protein>
<keyword evidence="5" id="KW-0479">Metal-binding</keyword>